<reference evidence="3 4" key="1">
    <citation type="submission" date="2024-10" db="EMBL/GenBank/DDBJ databases">
        <title>The Natural Products Discovery Center: Release of the First 8490 Sequenced Strains for Exploring Actinobacteria Biosynthetic Diversity.</title>
        <authorList>
            <person name="Kalkreuter E."/>
            <person name="Kautsar S.A."/>
            <person name="Yang D."/>
            <person name="Bader C.D."/>
            <person name="Teijaro C.N."/>
            <person name="Fluegel L."/>
            <person name="Davis C.M."/>
            <person name="Simpson J.R."/>
            <person name="Lauterbach L."/>
            <person name="Steele A.D."/>
            <person name="Gui C."/>
            <person name="Meng S."/>
            <person name="Li G."/>
            <person name="Viehrig K."/>
            <person name="Ye F."/>
            <person name="Su P."/>
            <person name="Kiefer A.F."/>
            <person name="Nichols A."/>
            <person name="Cepeda A.J."/>
            <person name="Yan W."/>
            <person name="Fan B."/>
            <person name="Jiang Y."/>
            <person name="Adhikari A."/>
            <person name="Zheng C.-J."/>
            <person name="Schuster L."/>
            <person name="Cowan T.M."/>
            <person name="Smanski M.J."/>
            <person name="Chevrette M.G."/>
            <person name="De Carvalho L.P.S."/>
            <person name="Shen B."/>
        </authorList>
    </citation>
    <scope>NUCLEOTIDE SEQUENCE [LARGE SCALE GENOMIC DNA]</scope>
    <source>
        <strain evidence="3 4">NPDC012540</strain>
    </source>
</reference>
<evidence type="ECO:0000256" key="1">
    <source>
        <dbReference type="SAM" id="MobiDB-lite"/>
    </source>
</evidence>
<name>A0ABW6X4R4_9ACTN</name>
<dbReference type="Gene3D" id="3.90.79.10">
    <property type="entry name" value="Nucleoside Triphosphate Pyrophosphohydrolase"/>
    <property type="match status" value="1"/>
</dbReference>
<dbReference type="Pfam" id="PF00293">
    <property type="entry name" value="NUDIX"/>
    <property type="match status" value="1"/>
</dbReference>
<proteinExistence type="predicted"/>
<comment type="caution">
    <text evidence="3">The sequence shown here is derived from an EMBL/GenBank/DDBJ whole genome shotgun (WGS) entry which is preliminary data.</text>
</comment>
<evidence type="ECO:0000259" key="2">
    <source>
        <dbReference type="Pfam" id="PF00293"/>
    </source>
</evidence>
<dbReference type="InterPro" id="IPR000086">
    <property type="entry name" value="NUDIX_hydrolase_dom"/>
</dbReference>
<feature type="domain" description="Nudix hydrolase" evidence="2">
    <location>
        <begin position="14"/>
        <end position="122"/>
    </location>
</feature>
<dbReference type="EMBL" id="JBIBEG010000003">
    <property type="protein sequence ID" value="MFF5897083.1"/>
    <property type="molecule type" value="Genomic_DNA"/>
</dbReference>
<dbReference type="InterPro" id="IPR015797">
    <property type="entry name" value="NUDIX_hydrolase-like_dom_sf"/>
</dbReference>
<organism evidence="3 4">
    <name type="scientific">Streptomyces argenteolus</name>
    <dbReference type="NCBI Taxonomy" id="67274"/>
    <lineage>
        <taxon>Bacteria</taxon>
        <taxon>Bacillati</taxon>
        <taxon>Actinomycetota</taxon>
        <taxon>Actinomycetes</taxon>
        <taxon>Kitasatosporales</taxon>
        <taxon>Streptomycetaceae</taxon>
        <taxon>Streptomyces</taxon>
    </lineage>
</organism>
<dbReference type="RefSeq" id="WP_387901816.1">
    <property type="nucleotide sequence ID" value="NZ_JBIBEG010000003.1"/>
</dbReference>
<keyword evidence="4" id="KW-1185">Reference proteome</keyword>
<accession>A0ABW6X4R4</accession>
<dbReference type="SUPFAM" id="SSF55811">
    <property type="entry name" value="Nudix"/>
    <property type="match status" value="1"/>
</dbReference>
<gene>
    <name evidence="3" type="ORF">ACFY8O_14275</name>
</gene>
<dbReference type="Proteomes" id="UP001602322">
    <property type="component" value="Unassembled WGS sequence"/>
</dbReference>
<sequence length="156" mass="16733">MSHPHLLIADVTPVLLRASGAGLCVRRKPGVALAPGQLTFVGGHLEAGEPLDHAARHEAEEETGVCLSAEQQEFCGHIHHHESADCPDRITAVLVARSWTGEPHNAGPDKHEGLSGVSMEKPSPGRHPHTTAIFHMITHGPPSYRALNRPTQRGSE</sequence>
<protein>
    <submittedName>
        <fullName evidence="3">NUDIX domain-containing protein</fullName>
    </submittedName>
</protein>
<feature type="region of interest" description="Disordered" evidence="1">
    <location>
        <begin position="101"/>
        <end position="126"/>
    </location>
</feature>
<evidence type="ECO:0000313" key="3">
    <source>
        <dbReference type="EMBL" id="MFF5897083.1"/>
    </source>
</evidence>
<evidence type="ECO:0000313" key="4">
    <source>
        <dbReference type="Proteomes" id="UP001602322"/>
    </source>
</evidence>